<dbReference type="OrthoDB" id="9788881at2"/>
<evidence type="ECO:0000256" key="1">
    <source>
        <dbReference type="SAM" id="Phobius"/>
    </source>
</evidence>
<dbReference type="Gene3D" id="3.30.70.1290">
    <property type="entry name" value="Transposase IS200-like"/>
    <property type="match status" value="1"/>
</dbReference>
<dbReference type="SUPFAM" id="SSF143422">
    <property type="entry name" value="Transposase IS200-like"/>
    <property type="match status" value="1"/>
</dbReference>
<name>A0A327Q099_9BACT</name>
<organism evidence="2 3">
    <name type="scientific">Chitinophaga skermanii</name>
    <dbReference type="NCBI Taxonomy" id="331697"/>
    <lineage>
        <taxon>Bacteria</taxon>
        <taxon>Pseudomonadati</taxon>
        <taxon>Bacteroidota</taxon>
        <taxon>Chitinophagia</taxon>
        <taxon>Chitinophagales</taxon>
        <taxon>Chitinophagaceae</taxon>
        <taxon>Chitinophaga</taxon>
    </lineage>
</organism>
<dbReference type="InterPro" id="IPR036515">
    <property type="entry name" value="Transposase_17_sf"/>
</dbReference>
<gene>
    <name evidence="2" type="ORF">LX64_05144</name>
</gene>
<evidence type="ECO:0008006" key="4">
    <source>
        <dbReference type="Google" id="ProtNLM"/>
    </source>
</evidence>
<keyword evidence="3" id="KW-1185">Reference proteome</keyword>
<sequence length="174" mass="20426">MKPIAAHIIIHCRRHKALLHHNIYKAIIHKCIAQFARKEFVWLYGYVILPSAIHLVWQSKTNSKRDYTMLLEKLISKKLKSHLQAVAPGILQKYAVKGNPRKFQFWEVPIQKSPILSVPALRTKIWMMHFLPITLSLANKIQEYEFSSAQFYENEKHTNAFVTDFHTHFDHLGL</sequence>
<keyword evidence="1" id="KW-0812">Transmembrane</keyword>
<keyword evidence="1" id="KW-0472">Membrane</keyword>
<dbReference type="GO" id="GO:0006313">
    <property type="term" value="P:DNA transposition"/>
    <property type="evidence" value="ECO:0007669"/>
    <property type="project" value="InterPro"/>
</dbReference>
<dbReference type="AlphaFoldDB" id="A0A327Q099"/>
<reference evidence="2 3" key="1">
    <citation type="submission" date="2018-06" db="EMBL/GenBank/DDBJ databases">
        <title>Genomic Encyclopedia of Archaeal and Bacterial Type Strains, Phase II (KMG-II): from individual species to whole genera.</title>
        <authorList>
            <person name="Goeker M."/>
        </authorList>
    </citation>
    <scope>NUCLEOTIDE SEQUENCE [LARGE SCALE GENOMIC DNA]</scope>
    <source>
        <strain evidence="2 3">DSM 23857</strain>
    </source>
</reference>
<dbReference type="RefSeq" id="WP_111600513.1">
    <property type="nucleotide sequence ID" value="NZ_QLLL01000016.1"/>
</dbReference>
<evidence type="ECO:0000313" key="2">
    <source>
        <dbReference type="EMBL" id="RAI97473.1"/>
    </source>
</evidence>
<comment type="caution">
    <text evidence="2">The sequence shown here is derived from an EMBL/GenBank/DDBJ whole genome shotgun (WGS) entry which is preliminary data.</text>
</comment>
<evidence type="ECO:0000313" key="3">
    <source>
        <dbReference type="Proteomes" id="UP000249547"/>
    </source>
</evidence>
<accession>A0A327Q099</accession>
<proteinExistence type="predicted"/>
<dbReference type="GO" id="GO:0003677">
    <property type="term" value="F:DNA binding"/>
    <property type="evidence" value="ECO:0007669"/>
    <property type="project" value="InterPro"/>
</dbReference>
<protein>
    <recommendedName>
        <fullName evidence="4">Transposase IS200-like domain-containing protein</fullName>
    </recommendedName>
</protein>
<feature type="transmembrane region" description="Helical" evidence="1">
    <location>
        <begin position="40"/>
        <end position="57"/>
    </location>
</feature>
<dbReference type="Proteomes" id="UP000249547">
    <property type="component" value="Unassembled WGS sequence"/>
</dbReference>
<dbReference type="GO" id="GO:0004803">
    <property type="term" value="F:transposase activity"/>
    <property type="evidence" value="ECO:0007669"/>
    <property type="project" value="InterPro"/>
</dbReference>
<keyword evidence="1" id="KW-1133">Transmembrane helix</keyword>
<dbReference type="EMBL" id="QLLL01000016">
    <property type="protein sequence ID" value="RAI97473.1"/>
    <property type="molecule type" value="Genomic_DNA"/>
</dbReference>